<dbReference type="PROSITE" id="PS51767">
    <property type="entry name" value="PEPTIDASE_A1"/>
    <property type="match status" value="1"/>
</dbReference>
<dbReference type="InterPro" id="IPR033121">
    <property type="entry name" value="PEPTIDASE_A1"/>
</dbReference>
<dbReference type="InterPro" id="IPR021109">
    <property type="entry name" value="Peptidase_aspartic_dom_sf"/>
</dbReference>
<dbReference type="AlphaFoldDB" id="A0AAD1UL50"/>
<name>A0AAD1UL50_EUPCR</name>
<comment type="caution">
    <text evidence="2">The sequence shown here is derived from an EMBL/GenBank/DDBJ whole genome shotgun (WGS) entry which is preliminary data.</text>
</comment>
<feature type="domain" description="Peptidase A1" evidence="1">
    <location>
        <begin position="72"/>
        <end position="403"/>
    </location>
</feature>
<proteinExistence type="predicted"/>
<evidence type="ECO:0000259" key="1">
    <source>
        <dbReference type="PROSITE" id="PS51767"/>
    </source>
</evidence>
<organism evidence="2 3">
    <name type="scientific">Euplotes crassus</name>
    <dbReference type="NCBI Taxonomy" id="5936"/>
    <lineage>
        <taxon>Eukaryota</taxon>
        <taxon>Sar</taxon>
        <taxon>Alveolata</taxon>
        <taxon>Ciliophora</taxon>
        <taxon>Intramacronucleata</taxon>
        <taxon>Spirotrichea</taxon>
        <taxon>Hypotrichia</taxon>
        <taxon>Euplotida</taxon>
        <taxon>Euplotidae</taxon>
        <taxon>Moneuplotes</taxon>
    </lineage>
</organism>
<protein>
    <recommendedName>
        <fullName evidence="1">Peptidase A1 domain-containing protein</fullName>
    </recommendedName>
</protein>
<reference evidence="2" key="1">
    <citation type="submission" date="2023-07" db="EMBL/GenBank/DDBJ databases">
        <authorList>
            <consortium name="AG Swart"/>
            <person name="Singh M."/>
            <person name="Singh A."/>
            <person name="Seah K."/>
            <person name="Emmerich C."/>
        </authorList>
    </citation>
    <scope>NUCLEOTIDE SEQUENCE</scope>
    <source>
        <strain evidence="2">DP1</strain>
    </source>
</reference>
<dbReference type="CDD" id="cd05471">
    <property type="entry name" value="pepsin_like"/>
    <property type="match status" value="1"/>
</dbReference>
<keyword evidence="3" id="KW-1185">Reference proteome</keyword>
<dbReference type="SUPFAM" id="SSF50630">
    <property type="entry name" value="Acid proteases"/>
    <property type="match status" value="1"/>
</dbReference>
<evidence type="ECO:0000313" key="2">
    <source>
        <dbReference type="EMBL" id="CAI2370772.1"/>
    </source>
</evidence>
<dbReference type="Proteomes" id="UP001295684">
    <property type="component" value="Unassembled WGS sequence"/>
</dbReference>
<dbReference type="EMBL" id="CAMPGE010011979">
    <property type="protein sequence ID" value="CAI2370772.1"/>
    <property type="molecule type" value="Genomic_DNA"/>
</dbReference>
<dbReference type="Pfam" id="PF00026">
    <property type="entry name" value="Asp"/>
    <property type="match status" value="1"/>
</dbReference>
<evidence type="ECO:0000313" key="3">
    <source>
        <dbReference type="Proteomes" id="UP001295684"/>
    </source>
</evidence>
<sequence>MSLKVHLEQPDKPEIDLSDLSDDGMVDILANEEAKEEGYINFRYNFLEVMTDKKGKVHKAVHFPLWQYDGCYNGNLHFGPDRISQSLLFDTGDSGIWIKQGCCKRKEDRISDHGNLDYDLDIEEIPENPTSKSYVNTTIVYGNLTSNKIHVLEPNLYQIEKMDAEVPSKISINLNMSFSLIHSIKKEDTEIIVGDGLLGLGDFDDDKHHRFLNELQRKYFKNRHVKMVFHLSPDYDENSWVKIGDLTQNYPNIFYIDLLREYKYCKYGEKEWKTDPPSIIINYERIALYSNSCLWDTGDFLIRMKEEDFDTVIKALANGRKIISFHNGMKGFECDSLDEIDPITLQFGHCFIKLEPEEFAILGHRFCIIQIIPRKSCYITLGTCVMKGRITIFDLQNSRIGIQCDKSF</sequence>
<dbReference type="Gene3D" id="2.40.70.10">
    <property type="entry name" value="Acid Proteases"/>
    <property type="match status" value="2"/>
</dbReference>
<accession>A0AAD1UL50</accession>
<gene>
    <name evidence="2" type="ORF">ECRASSUSDP1_LOCUS12090</name>
</gene>
<dbReference type="InterPro" id="IPR034164">
    <property type="entry name" value="Pepsin-like_dom"/>
</dbReference>